<keyword evidence="1" id="KW-1133">Transmembrane helix</keyword>
<feature type="transmembrane region" description="Helical" evidence="1">
    <location>
        <begin position="20"/>
        <end position="38"/>
    </location>
</feature>
<feature type="transmembrane region" description="Helical" evidence="1">
    <location>
        <begin position="50"/>
        <end position="72"/>
    </location>
</feature>
<dbReference type="KEGG" id="mey:TM49_12600"/>
<feature type="domain" description="DUF1206" evidence="2">
    <location>
        <begin position="15"/>
        <end position="80"/>
    </location>
</feature>
<feature type="domain" description="DUF1206" evidence="2">
    <location>
        <begin position="187"/>
        <end position="256"/>
    </location>
</feature>
<keyword evidence="1" id="KW-0812">Transmembrane</keyword>
<proteinExistence type="predicted"/>
<organism evidence="3 4">
    <name type="scientific">Martelella endophytica</name>
    <dbReference type="NCBI Taxonomy" id="1486262"/>
    <lineage>
        <taxon>Bacteria</taxon>
        <taxon>Pseudomonadati</taxon>
        <taxon>Pseudomonadota</taxon>
        <taxon>Alphaproteobacteria</taxon>
        <taxon>Hyphomicrobiales</taxon>
        <taxon>Aurantimonadaceae</taxon>
        <taxon>Martelella</taxon>
    </lineage>
</organism>
<dbReference type="EMBL" id="CP010803">
    <property type="protein sequence ID" value="AJY46321.1"/>
    <property type="molecule type" value="Genomic_DNA"/>
</dbReference>
<feature type="transmembrane region" description="Helical" evidence="1">
    <location>
        <begin position="133"/>
        <end position="159"/>
    </location>
</feature>
<dbReference type="Pfam" id="PF06724">
    <property type="entry name" value="DUF1206"/>
    <property type="match status" value="2"/>
</dbReference>
<dbReference type="Proteomes" id="UP000032611">
    <property type="component" value="Chromosome"/>
</dbReference>
<name>A0A0D5LQ98_MAREN</name>
<reference evidence="3 4" key="1">
    <citation type="journal article" date="2015" name="Genome Announc.">
        <title>Complete genome sequence of Martelella endophytica YC6887, which has antifungal activity associated with a halophyte.</title>
        <authorList>
            <person name="Khan A."/>
            <person name="Khan H."/>
            <person name="Chung E.J."/>
            <person name="Hossain M.T."/>
            <person name="Chung Y.R."/>
        </authorList>
    </citation>
    <scope>NUCLEOTIDE SEQUENCE [LARGE SCALE GENOMIC DNA]</scope>
    <source>
        <strain evidence="3">YC6887</strain>
    </source>
</reference>
<feature type="transmembrane region" description="Helical" evidence="1">
    <location>
        <begin position="179"/>
        <end position="208"/>
    </location>
</feature>
<evidence type="ECO:0000313" key="3">
    <source>
        <dbReference type="EMBL" id="AJY46321.1"/>
    </source>
</evidence>
<dbReference type="OrthoDB" id="5702018at2"/>
<dbReference type="STRING" id="1486262.TM49_12600"/>
<dbReference type="PATRIC" id="fig|1486262.3.peg.2605"/>
<keyword evidence="1" id="KW-0472">Membrane</keyword>
<evidence type="ECO:0000259" key="2">
    <source>
        <dbReference type="Pfam" id="PF06724"/>
    </source>
</evidence>
<evidence type="ECO:0000256" key="1">
    <source>
        <dbReference type="SAM" id="Phobius"/>
    </source>
</evidence>
<feature type="transmembrane region" description="Helical" evidence="1">
    <location>
        <begin position="228"/>
        <end position="251"/>
    </location>
</feature>
<dbReference type="InterPro" id="IPR009597">
    <property type="entry name" value="DUF1206"/>
</dbReference>
<dbReference type="RefSeq" id="WP_045681702.1">
    <property type="nucleotide sequence ID" value="NZ_CP010803.1"/>
</dbReference>
<protein>
    <recommendedName>
        <fullName evidence="2">DUF1206 domain-containing protein</fullName>
    </recommendedName>
</protein>
<keyword evidence="4" id="KW-1185">Reference proteome</keyword>
<dbReference type="AlphaFoldDB" id="A0A0D5LQ98"/>
<evidence type="ECO:0000313" key="4">
    <source>
        <dbReference type="Proteomes" id="UP000032611"/>
    </source>
</evidence>
<feature type="transmembrane region" description="Helical" evidence="1">
    <location>
        <begin position="92"/>
        <end position="113"/>
    </location>
</feature>
<dbReference type="HOGENOM" id="CLU_073530_0_1_5"/>
<gene>
    <name evidence="3" type="ORF">TM49_12600</name>
</gene>
<sequence>MAKSSNWLKHLARTGYLSRGLVYTIIGLFAVLAAFGSGQNKDTKGALQTLLGQPFGTVLVGLLIIGLVSYAVWRLTQSVTDTDHHGHGPKGLAVRAGLLASAFTYSALAFYALSLVVFSGGGDGGGSSPAKMMAGVIGLGPVSLGLAAIFAGVAVAHWIKAGTGKYADHLKASDRVMTFLHPISVGGLFARGAVFAVLAVMLVVRGLSSGSGSDTPGVKDALEFVQELPFGAILLAAMGVGLLLFAAYSFAEGIWREINLEDA</sequence>
<accession>A0A0D5LQ98</accession>